<keyword evidence="1" id="KW-0472">Membrane</keyword>
<evidence type="ECO:0000313" key="3">
    <source>
        <dbReference type="EMBL" id="CAE7101442.1"/>
    </source>
</evidence>
<gene>
    <name evidence="3" type="ORF">RDB_LOCUS40857</name>
</gene>
<evidence type="ECO:0000259" key="2">
    <source>
        <dbReference type="Pfam" id="PF20151"/>
    </source>
</evidence>
<protein>
    <recommendedName>
        <fullName evidence="2">DUF6533 domain-containing protein</fullName>
    </recommendedName>
</protein>
<dbReference type="Proteomes" id="UP000663827">
    <property type="component" value="Unassembled WGS sequence"/>
</dbReference>
<accession>A0A8H3DTG7</accession>
<feature type="transmembrane region" description="Helical" evidence="1">
    <location>
        <begin position="90"/>
        <end position="113"/>
    </location>
</feature>
<proteinExistence type="predicted"/>
<reference evidence="3" key="1">
    <citation type="submission" date="2021-01" db="EMBL/GenBank/DDBJ databases">
        <authorList>
            <person name="Kaushik A."/>
        </authorList>
    </citation>
    <scope>NUCLEOTIDE SEQUENCE</scope>
    <source>
        <strain evidence="3">AG5</strain>
    </source>
</reference>
<dbReference type="Pfam" id="PF20151">
    <property type="entry name" value="DUF6533"/>
    <property type="match status" value="1"/>
</dbReference>
<dbReference type="EMBL" id="CAJNJQ010000810">
    <property type="protein sequence ID" value="CAE7101442.1"/>
    <property type="molecule type" value="Genomic_DNA"/>
</dbReference>
<evidence type="ECO:0000256" key="1">
    <source>
        <dbReference type="SAM" id="Phobius"/>
    </source>
</evidence>
<dbReference type="InterPro" id="IPR045340">
    <property type="entry name" value="DUF6533"/>
</dbReference>
<name>A0A8H3DTG7_9AGAM</name>
<feature type="transmembrane region" description="Helical" evidence="1">
    <location>
        <begin position="65"/>
        <end position="84"/>
    </location>
</feature>
<feature type="transmembrane region" description="Helical" evidence="1">
    <location>
        <begin position="205"/>
        <end position="225"/>
    </location>
</feature>
<evidence type="ECO:0000313" key="4">
    <source>
        <dbReference type="Proteomes" id="UP000663827"/>
    </source>
</evidence>
<feature type="transmembrane region" description="Helical" evidence="1">
    <location>
        <begin position="23"/>
        <end position="44"/>
    </location>
</feature>
<keyword evidence="1" id="KW-1133">Transmembrane helix</keyword>
<sequence length="270" mass="30020">MAFDPDAELDLMELYYATENTKYLALVLCVLLVCETVVTLPLEVRHVWNSRWSFGRIMFHANRMWAPIMLAIYVPSVLIARIWAIYQLKIWVLVLLCLGCAILSTPSIVLLQIQASTAHLMKNPAPELISGCPTTINPLAFVPYLPPFVAETILFILTIYKPLKMNRQIMTPLMSQLIIQYAILKAWFLYHRPTNNVLDPCSGTQYYVVVLATLVFIVVGSLFPLTNHVVNGSGLIVKNGAAAREGIDASTGPQLAPSTRHVTGLGCPRP</sequence>
<feature type="transmembrane region" description="Helical" evidence="1">
    <location>
        <begin position="169"/>
        <end position="190"/>
    </location>
</feature>
<comment type="caution">
    <text evidence="3">The sequence shown here is derived from an EMBL/GenBank/DDBJ whole genome shotgun (WGS) entry which is preliminary data.</text>
</comment>
<feature type="domain" description="DUF6533" evidence="2">
    <location>
        <begin position="23"/>
        <end position="68"/>
    </location>
</feature>
<dbReference type="AlphaFoldDB" id="A0A8H3DTG7"/>
<keyword evidence="1" id="KW-0812">Transmembrane</keyword>
<organism evidence="3 4">
    <name type="scientific">Rhizoctonia solani</name>
    <dbReference type="NCBI Taxonomy" id="456999"/>
    <lineage>
        <taxon>Eukaryota</taxon>
        <taxon>Fungi</taxon>
        <taxon>Dikarya</taxon>
        <taxon>Basidiomycota</taxon>
        <taxon>Agaricomycotina</taxon>
        <taxon>Agaricomycetes</taxon>
        <taxon>Cantharellales</taxon>
        <taxon>Ceratobasidiaceae</taxon>
        <taxon>Rhizoctonia</taxon>
    </lineage>
</organism>